<evidence type="ECO:0000256" key="7">
    <source>
        <dbReference type="ARBA" id="ARBA00023141"/>
    </source>
</evidence>
<dbReference type="GO" id="GO:0009073">
    <property type="term" value="P:aromatic amino acid family biosynthetic process"/>
    <property type="evidence" value="ECO:0007669"/>
    <property type="project" value="UniProtKB-KW"/>
</dbReference>
<protein>
    <recommendedName>
        <fullName evidence="4">chorismate mutase</fullName>
        <ecNumber evidence="4">5.4.99.5</ecNumber>
    </recommendedName>
</protein>
<dbReference type="PROSITE" id="PS51169">
    <property type="entry name" value="CHORISMATE_MUT_3"/>
    <property type="match status" value="1"/>
</dbReference>
<dbReference type="InterPro" id="IPR002701">
    <property type="entry name" value="CM_II_prokaryot"/>
</dbReference>
<keyword evidence="5" id="KW-0963">Cytoplasm</keyword>
<dbReference type="EC" id="5.4.99.5" evidence="4"/>
<dbReference type="PANTHER" id="PTHR21145:SF12">
    <property type="entry name" value="CHORISMATE MUTASE"/>
    <property type="match status" value="1"/>
</dbReference>
<evidence type="ECO:0000313" key="12">
    <source>
        <dbReference type="Proteomes" id="UP001140949"/>
    </source>
</evidence>
<dbReference type="Proteomes" id="UP001140949">
    <property type="component" value="Unassembled WGS sequence"/>
</dbReference>
<keyword evidence="7" id="KW-0057">Aromatic amino acid biosynthesis</keyword>
<evidence type="ECO:0000313" key="10">
    <source>
        <dbReference type="EMBL" id="KAJ6804083.1"/>
    </source>
</evidence>
<comment type="catalytic activity">
    <reaction evidence="1">
        <text>chorismate = prephenate</text>
        <dbReference type="Rhea" id="RHEA:13897"/>
        <dbReference type="ChEBI" id="CHEBI:29748"/>
        <dbReference type="ChEBI" id="CHEBI:29934"/>
        <dbReference type="EC" id="5.4.99.5"/>
    </reaction>
</comment>
<dbReference type="GO" id="GO:0008652">
    <property type="term" value="P:amino acid biosynthetic process"/>
    <property type="evidence" value="ECO:0007669"/>
    <property type="project" value="UniProtKB-KW"/>
</dbReference>
<dbReference type="InterPro" id="IPR008238">
    <property type="entry name" value="Chorismate_mutase_AroQ_euk"/>
</dbReference>
<evidence type="ECO:0000256" key="5">
    <source>
        <dbReference type="ARBA" id="ARBA00022490"/>
    </source>
</evidence>
<dbReference type="SUPFAM" id="SSF48600">
    <property type="entry name" value="Chorismate mutase II"/>
    <property type="match status" value="1"/>
</dbReference>
<dbReference type="InterPro" id="IPR036263">
    <property type="entry name" value="Chorismate_II_sf"/>
</dbReference>
<keyword evidence="12" id="KW-1185">Reference proteome</keyword>
<dbReference type="Gene3D" id="1.10.590.10">
    <property type="entry name" value="Chorismate mutase, AroQ class superfamily, eukaryotic"/>
    <property type="match status" value="1"/>
</dbReference>
<comment type="caution">
    <text evidence="10">The sequence shown here is derived from an EMBL/GenBank/DDBJ whole genome shotgun (WGS) entry which is preliminary data.</text>
</comment>
<dbReference type="EMBL" id="JANAVB010036020">
    <property type="protein sequence ID" value="KAJ6804083.1"/>
    <property type="molecule type" value="Genomic_DNA"/>
</dbReference>
<keyword evidence="6" id="KW-0028">Amino-acid biosynthesis</keyword>
<evidence type="ECO:0000256" key="8">
    <source>
        <dbReference type="ARBA" id="ARBA00023235"/>
    </source>
</evidence>
<evidence type="ECO:0000313" key="11">
    <source>
        <dbReference type="EMBL" id="KAJ6834228.1"/>
    </source>
</evidence>
<dbReference type="Pfam" id="PF01817">
    <property type="entry name" value="CM_2"/>
    <property type="match status" value="1"/>
</dbReference>
<comment type="pathway">
    <text evidence="3">Metabolic intermediate biosynthesis; prephenate biosynthesis; prephenate from chorismate: step 1/1.</text>
</comment>
<dbReference type="GO" id="GO:0005737">
    <property type="term" value="C:cytoplasm"/>
    <property type="evidence" value="ECO:0007669"/>
    <property type="project" value="UniProtKB-SubCell"/>
</dbReference>
<sequence>MTYLRHCYLPTTFQRQVFYPASAYVSVNKDIWDFYFNDLLPLITSKGDDGNYAATVAADLVCLQALSRRIHYGKHVAEVKFREAPQEYSPLIRVKDRGSLMKLLTFEKVEEMVKRRVEKKARVFGQNVTLEEKGSNCDEHGSYKVDPAVVSRLYAEWVMPLTKLVEAAGTRCSQDTGGNYNTLHDNTSA</sequence>
<evidence type="ECO:0000256" key="3">
    <source>
        <dbReference type="ARBA" id="ARBA00004817"/>
    </source>
</evidence>
<accession>A0AAX6EJ65</accession>
<reference evidence="10" key="1">
    <citation type="journal article" date="2023" name="GigaByte">
        <title>Genome assembly of the bearded iris, Iris pallida Lam.</title>
        <authorList>
            <person name="Bruccoleri R.E."/>
            <person name="Oakeley E.J."/>
            <person name="Faust A.M.E."/>
            <person name="Altorfer M."/>
            <person name="Dessus-Babus S."/>
            <person name="Burckhardt D."/>
            <person name="Oertli M."/>
            <person name="Naumann U."/>
            <person name="Petersen F."/>
            <person name="Wong J."/>
        </authorList>
    </citation>
    <scope>NUCLEOTIDE SEQUENCE</scope>
    <source>
        <strain evidence="10">GSM-AAB239-AS_SAM_17_03QT</strain>
    </source>
</reference>
<dbReference type="GO" id="GO:0004106">
    <property type="term" value="F:chorismate mutase activity"/>
    <property type="evidence" value="ECO:0007669"/>
    <property type="project" value="UniProtKB-EC"/>
</dbReference>
<feature type="domain" description="Chorismate mutase" evidence="9">
    <location>
        <begin position="56"/>
        <end position="166"/>
    </location>
</feature>
<gene>
    <name evidence="10" type="ORF">M6B38_186450</name>
    <name evidence="11" type="ORF">M6B38_336295</name>
</gene>
<organism evidence="10 12">
    <name type="scientific">Iris pallida</name>
    <name type="common">Sweet iris</name>
    <dbReference type="NCBI Taxonomy" id="29817"/>
    <lineage>
        <taxon>Eukaryota</taxon>
        <taxon>Viridiplantae</taxon>
        <taxon>Streptophyta</taxon>
        <taxon>Embryophyta</taxon>
        <taxon>Tracheophyta</taxon>
        <taxon>Spermatophyta</taxon>
        <taxon>Magnoliopsida</taxon>
        <taxon>Liliopsida</taxon>
        <taxon>Asparagales</taxon>
        <taxon>Iridaceae</taxon>
        <taxon>Iridoideae</taxon>
        <taxon>Irideae</taxon>
        <taxon>Iris</taxon>
    </lineage>
</organism>
<dbReference type="InterPro" id="IPR037039">
    <property type="entry name" value="CM_AroQ_sf_eucaryotic"/>
</dbReference>
<name>A0AAX6EJ65_IRIPA</name>
<evidence type="ECO:0000259" key="9">
    <source>
        <dbReference type="Pfam" id="PF01817"/>
    </source>
</evidence>
<reference evidence="10" key="2">
    <citation type="submission" date="2023-04" db="EMBL/GenBank/DDBJ databases">
        <authorList>
            <person name="Bruccoleri R.E."/>
            <person name="Oakeley E.J."/>
            <person name="Faust A.-M."/>
            <person name="Dessus-Babus S."/>
            <person name="Altorfer M."/>
            <person name="Burckhardt D."/>
            <person name="Oertli M."/>
            <person name="Naumann U."/>
            <person name="Petersen F."/>
            <person name="Wong J."/>
        </authorList>
    </citation>
    <scope>NUCLEOTIDE SEQUENCE</scope>
    <source>
        <strain evidence="10">GSM-AAB239-AS_SAM_17_03QT</strain>
        <tissue evidence="10">Leaf</tissue>
    </source>
</reference>
<comment type="subcellular location">
    <subcellularLocation>
        <location evidence="2">Cytoplasm</location>
    </subcellularLocation>
</comment>
<dbReference type="PANTHER" id="PTHR21145">
    <property type="entry name" value="CHORISMATE MUTASE"/>
    <property type="match status" value="1"/>
</dbReference>
<evidence type="ECO:0000256" key="2">
    <source>
        <dbReference type="ARBA" id="ARBA00004496"/>
    </source>
</evidence>
<dbReference type="AlphaFoldDB" id="A0AAX6EJ65"/>
<dbReference type="EMBL" id="JANAVB010014600">
    <property type="protein sequence ID" value="KAJ6834228.1"/>
    <property type="molecule type" value="Genomic_DNA"/>
</dbReference>
<keyword evidence="8" id="KW-0413">Isomerase</keyword>
<proteinExistence type="predicted"/>
<evidence type="ECO:0000256" key="1">
    <source>
        <dbReference type="ARBA" id="ARBA00000824"/>
    </source>
</evidence>
<dbReference type="GO" id="GO:0046417">
    <property type="term" value="P:chorismate metabolic process"/>
    <property type="evidence" value="ECO:0007669"/>
    <property type="project" value="InterPro"/>
</dbReference>
<evidence type="ECO:0000256" key="4">
    <source>
        <dbReference type="ARBA" id="ARBA00012404"/>
    </source>
</evidence>
<evidence type="ECO:0000256" key="6">
    <source>
        <dbReference type="ARBA" id="ARBA00022605"/>
    </source>
</evidence>